<protein>
    <recommendedName>
        <fullName evidence="3">PD(D/E)XK endonuclease domain-containing protein</fullName>
    </recommendedName>
</protein>
<name>A0ABY6HSL3_9ARCH</name>
<accession>A0ABY6HSL3</accession>
<evidence type="ECO:0000313" key="2">
    <source>
        <dbReference type="Proteomes" id="UP001208689"/>
    </source>
</evidence>
<keyword evidence="2" id="KW-1185">Reference proteome</keyword>
<dbReference type="Gene3D" id="3.40.1350.10">
    <property type="match status" value="1"/>
</dbReference>
<dbReference type="EMBL" id="CP104013">
    <property type="protein sequence ID" value="UYP46498.1"/>
    <property type="molecule type" value="Genomic_DNA"/>
</dbReference>
<gene>
    <name evidence="1" type="ORF">NEF87_002783</name>
</gene>
<proteinExistence type="predicted"/>
<sequence>MKDKQNVGNSGEYYIAAFLSARNFIVTITLGRAIGYDLLAVNPSGKLIKISVKTRDSNSTHRFVLSEKSESLKSEDLFYAFVRTNKFESLPDFWMIPSKIVAEQTYNSHKKWLQEDSNHKDNTMRTFWVKNHDLFPKNWGETMEQYHNSYSSLL</sequence>
<reference evidence="1" key="1">
    <citation type="submission" date="2022-09" db="EMBL/GenBank/DDBJ databases">
        <title>Actin cytoskeleton and complex cell architecture in an #Asgard archaeon.</title>
        <authorList>
            <person name="Ponce Toledo R.I."/>
            <person name="Schleper C."/>
            <person name="Rodrigues Oliveira T."/>
            <person name="Wollweber F."/>
            <person name="Xu J."/>
            <person name="Rittmann S."/>
            <person name="Klingl A."/>
            <person name="Pilhofer M."/>
        </authorList>
    </citation>
    <scope>NUCLEOTIDE SEQUENCE</scope>
    <source>
        <strain evidence="1">B-35</strain>
    </source>
</reference>
<evidence type="ECO:0000313" key="1">
    <source>
        <dbReference type="EMBL" id="UYP46498.1"/>
    </source>
</evidence>
<evidence type="ECO:0008006" key="3">
    <source>
        <dbReference type="Google" id="ProtNLM"/>
    </source>
</evidence>
<dbReference type="Proteomes" id="UP001208689">
    <property type="component" value="Chromosome"/>
</dbReference>
<dbReference type="InterPro" id="IPR011856">
    <property type="entry name" value="tRNA_endonuc-like_dom_sf"/>
</dbReference>
<organism evidence="1 2">
    <name type="scientific">Candidatus Lokiarchaeum ossiferum</name>
    <dbReference type="NCBI Taxonomy" id="2951803"/>
    <lineage>
        <taxon>Archaea</taxon>
        <taxon>Promethearchaeati</taxon>
        <taxon>Promethearchaeota</taxon>
        <taxon>Promethearchaeia</taxon>
        <taxon>Promethearchaeales</taxon>
        <taxon>Promethearchaeaceae</taxon>
        <taxon>Candidatus Lokiarchaeum</taxon>
    </lineage>
</organism>